<dbReference type="SUPFAM" id="SSF53187">
    <property type="entry name" value="Zn-dependent exopeptidases"/>
    <property type="match status" value="1"/>
</dbReference>
<dbReference type="GO" id="GO:0004177">
    <property type="term" value="F:aminopeptidase activity"/>
    <property type="evidence" value="ECO:0007669"/>
    <property type="project" value="UniProtKB-KW"/>
</dbReference>
<accession>A0A0L6VBV9</accession>
<evidence type="ECO:0000256" key="9">
    <source>
        <dbReference type="RuleBase" id="RU361240"/>
    </source>
</evidence>
<dbReference type="EC" id="3.4.-.-" evidence="9"/>
<dbReference type="PANTHER" id="PTHR12147">
    <property type="entry name" value="METALLOPEPTIDASE M28 FAMILY MEMBER"/>
    <property type="match status" value="1"/>
</dbReference>
<dbReference type="PANTHER" id="PTHR12147:SF56">
    <property type="entry name" value="AMINOPEPTIDASE YDR415C-RELATED"/>
    <property type="match status" value="1"/>
</dbReference>
<organism evidence="11 12">
    <name type="scientific">Puccinia sorghi</name>
    <dbReference type="NCBI Taxonomy" id="27349"/>
    <lineage>
        <taxon>Eukaryota</taxon>
        <taxon>Fungi</taxon>
        <taxon>Dikarya</taxon>
        <taxon>Basidiomycota</taxon>
        <taxon>Pucciniomycotina</taxon>
        <taxon>Pucciniomycetes</taxon>
        <taxon>Pucciniales</taxon>
        <taxon>Pucciniaceae</taxon>
        <taxon>Puccinia</taxon>
    </lineage>
</organism>
<dbReference type="Proteomes" id="UP000037035">
    <property type="component" value="Unassembled WGS sequence"/>
</dbReference>
<dbReference type="STRING" id="27349.A0A0L6VBV9"/>
<comment type="similarity">
    <text evidence="8">Belongs to the peptidase M28 family. M28E subfamily.</text>
</comment>
<evidence type="ECO:0000256" key="1">
    <source>
        <dbReference type="ARBA" id="ARBA00001947"/>
    </source>
</evidence>
<dbReference type="OrthoDB" id="2214at2759"/>
<feature type="domain" description="Peptidase M28" evidence="10">
    <location>
        <begin position="256"/>
        <end position="408"/>
    </location>
</feature>
<keyword evidence="3 9" id="KW-0645">Protease</keyword>
<evidence type="ECO:0000256" key="4">
    <source>
        <dbReference type="ARBA" id="ARBA00022723"/>
    </source>
</evidence>
<dbReference type="InterPro" id="IPR045175">
    <property type="entry name" value="M28_fam"/>
</dbReference>
<gene>
    <name evidence="11" type="ORF">VP01_196g2</name>
</gene>
<name>A0A0L6VBV9_9BASI</name>
<keyword evidence="2" id="KW-0031">Aminopeptidase</keyword>
<evidence type="ECO:0000313" key="12">
    <source>
        <dbReference type="Proteomes" id="UP000037035"/>
    </source>
</evidence>
<dbReference type="GO" id="GO:0006508">
    <property type="term" value="P:proteolysis"/>
    <property type="evidence" value="ECO:0007669"/>
    <property type="project" value="UniProtKB-KW"/>
</dbReference>
<dbReference type="InterPro" id="IPR007484">
    <property type="entry name" value="Peptidase_M28"/>
</dbReference>
<proteinExistence type="inferred from homology"/>
<keyword evidence="7 9" id="KW-0862">Zinc</keyword>
<sequence>MFKYSSIIIGILGLSVVYQGITGRTQGQLILDQRKDFNQEVATQTLIQLTEGKADHTRPLISDEDLARLVDHLEALPEPRLVRWPDGHQELISEGHKALRIFTQGRRTFVDITDDNSFDLPLHPNIPLKLDEHPPLLNNPSFPLSIRFGKEKLAHLTDLILPSRMKDRLTQFTSFETRYCFFFDMHRYYRSLTGRKSQAWLLNEIRTLVSKSSSNVTVREFAHKWGQNTIIARFEPVEGRSETRGGEKGKTLIVAAPGADDDGSGTVTILEALDVLLQHNWRPSPGSGAVEFMWFSAEEGGLLGSQEVARAYRQNNTPVSAMLQLDMTAFVKNATVVIRRNTESLCTKYLRLLIDEYLAIGWTNTKCGYACSDHASWTNINVPSAFAIESRFEDSNQMIHSAGDTIHQPGFNFNHMAEFSKLVLGINWERKKEYLDRLVWGYAVRVKDVCACLK</sequence>
<evidence type="ECO:0000256" key="5">
    <source>
        <dbReference type="ARBA" id="ARBA00022729"/>
    </source>
</evidence>
<dbReference type="GO" id="GO:0046872">
    <property type="term" value="F:metal ion binding"/>
    <property type="evidence" value="ECO:0007669"/>
    <property type="project" value="UniProtKB-KW"/>
</dbReference>
<dbReference type="GO" id="GO:0008235">
    <property type="term" value="F:metalloexopeptidase activity"/>
    <property type="evidence" value="ECO:0007669"/>
    <property type="project" value="InterPro"/>
</dbReference>
<protein>
    <recommendedName>
        <fullName evidence="9">Peptide hydrolase</fullName>
        <ecNumber evidence="9">3.4.-.-</ecNumber>
    </recommendedName>
</protein>
<dbReference type="VEuPathDB" id="FungiDB:VP01_196g2"/>
<evidence type="ECO:0000256" key="8">
    <source>
        <dbReference type="ARBA" id="ARBA00043962"/>
    </source>
</evidence>
<reference evidence="11 12" key="1">
    <citation type="submission" date="2015-08" db="EMBL/GenBank/DDBJ databases">
        <title>Next Generation Sequencing and Analysis of the Genome of Puccinia sorghi L Schw, the Causal Agent of Maize Common Rust.</title>
        <authorList>
            <person name="Rochi L."/>
            <person name="Burguener G."/>
            <person name="Darino M."/>
            <person name="Turjanski A."/>
            <person name="Kreff E."/>
            <person name="Dieguez M.J."/>
            <person name="Sacco F."/>
        </authorList>
    </citation>
    <scope>NUCLEOTIDE SEQUENCE [LARGE SCALE GENOMIC DNA]</scope>
    <source>
        <strain evidence="11 12">RO10H11247</strain>
    </source>
</reference>
<evidence type="ECO:0000256" key="7">
    <source>
        <dbReference type="ARBA" id="ARBA00022833"/>
    </source>
</evidence>
<evidence type="ECO:0000256" key="2">
    <source>
        <dbReference type="ARBA" id="ARBA00022438"/>
    </source>
</evidence>
<dbReference type="Pfam" id="PF04389">
    <property type="entry name" value="Peptidase_M28"/>
    <property type="match status" value="1"/>
</dbReference>
<comment type="caution">
    <text evidence="11">The sequence shown here is derived from an EMBL/GenBank/DDBJ whole genome shotgun (WGS) entry which is preliminary data.</text>
</comment>
<dbReference type="Gene3D" id="3.40.630.10">
    <property type="entry name" value="Zn peptidases"/>
    <property type="match status" value="1"/>
</dbReference>
<evidence type="ECO:0000256" key="3">
    <source>
        <dbReference type="ARBA" id="ARBA00022670"/>
    </source>
</evidence>
<keyword evidence="4 9" id="KW-0479">Metal-binding</keyword>
<dbReference type="EMBL" id="LAVV01006803">
    <property type="protein sequence ID" value="KNZ58233.1"/>
    <property type="molecule type" value="Genomic_DNA"/>
</dbReference>
<dbReference type="AlphaFoldDB" id="A0A0L6VBV9"/>
<comment type="cofactor">
    <cofactor evidence="1">
        <name>Zn(2+)</name>
        <dbReference type="ChEBI" id="CHEBI:29105"/>
    </cofactor>
</comment>
<evidence type="ECO:0000256" key="6">
    <source>
        <dbReference type="ARBA" id="ARBA00022801"/>
    </source>
</evidence>
<keyword evidence="6 9" id="KW-0378">Hydrolase</keyword>
<keyword evidence="12" id="KW-1185">Reference proteome</keyword>
<keyword evidence="5" id="KW-0732">Signal</keyword>
<evidence type="ECO:0000313" key="11">
    <source>
        <dbReference type="EMBL" id="KNZ58233.1"/>
    </source>
</evidence>
<evidence type="ECO:0000259" key="10">
    <source>
        <dbReference type="Pfam" id="PF04389"/>
    </source>
</evidence>